<accession>A0AAV3QXG1</accession>
<protein>
    <recommendedName>
        <fullName evidence="1">Retrovirus-related Pol polyprotein from transposon TNT 1-94-like beta-barrel domain-containing protein</fullName>
    </recommendedName>
</protein>
<dbReference type="PANTHER" id="PTHR47481:SF22">
    <property type="entry name" value="RETROTRANSPOSON GAG DOMAIN-CONTAINING PROTEIN"/>
    <property type="match status" value="1"/>
</dbReference>
<gene>
    <name evidence="2" type="ORF">LIER_40348</name>
</gene>
<dbReference type="GO" id="GO:0008270">
    <property type="term" value="F:zinc ion binding"/>
    <property type="evidence" value="ECO:0007669"/>
    <property type="project" value="InterPro"/>
</dbReference>
<dbReference type="InterPro" id="IPR054722">
    <property type="entry name" value="PolX-like_BBD"/>
</dbReference>
<reference evidence="2 3" key="1">
    <citation type="submission" date="2024-01" db="EMBL/GenBank/DDBJ databases">
        <title>The complete chloroplast genome sequence of Lithospermum erythrorhizon: insights into the phylogenetic relationship among Boraginaceae species and the maternal lineages of purple gromwells.</title>
        <authorList>
            <person name="Okada T."/>
            <person name="Watanabe K."/>
        </authorList>
    </citation>
    <scope>NUCLEOTIDE SEQUENCE [LARGE SCALE GENOMIC DNA]</scope>
</reference>
<organism evidence="2 3">
    <name type="scientific">Lithospermum erythrorhizon</name>
    <name type="common">Purple gromwell</name>
    <name type="synonym">Lithospermum officinale var. erythrorhizon</name>
    <dbReference type="NCBI Taxonomy" id="34254"/>
    <lineage>
        <taxon>Eukaryota</taxon>
        <taxon>Viridiplantae</taxon>
        <taxon>Streptophyta</taxon>
        <taxon>Embryophyta</taxon>
        <taxon>Tracheophyta</taxon>
        <taxon>Spermatophyta</taxon>
        <taxon>Magnoliopsida</taxon>
        <taxon>eudicotyledons</taxon>
        <taxon>Gunneridae</taxon>
        <taxon>Pentapetalae</taxon>
        <taxon>asterids</taxon>
        <taxon>lamiids</taxon>
        <taxon>Boraginales</taxon>
        <taxon>Boraginaceae</taxon>
        <taxon>Boraginoideae</taxon>
        <taxon>Lithospermeae</taxon>
        <taxon>Lithospermum</taxon>
    </lineage>
</organism>
<dbReference type="SUPFAM" id="SSF57756">
    <property type="entry name" value="Retrovirus zinc finger-like domains"/>
    <property type="match status" value="1"/>
</dbReference>
<evidence type="ECO:0000313" key="3">
    <source>
        <dbReference type="Proteomes" id="UP001454036"/>
    </source>
</evidence>
<dbReference type="GO" id="GO:0003676">
    <property type="term" value="F:nucleic acid binding"/>
    <property type="evidence" value="ECO:0007669"/>
    <property type="project" value="InterPro"/>
</dbReference>
<dbReference type="AlphaFoldDB" id="A0AAV3QXG1"/>
<sequence>MMVMLTASNYHIWKTKMLDRLYVKRLARPIEELGIRPPNTDTYEWSEFDRRCLGYIRDYINIGVIHHVDNVTTAYGCWRKLQGLYERKSSAHKVGLIRQLGKLRYLDGDPLTEHLNQVEHIFTQLCSMGIDFSDEVQALWILGSLHESCETLSLSSSALDGTLSKELVCNSIMNEELRRETVKTSSALSNNNETLVCEGKKFIKKKSKQFKPKNKNSNMNKKEDTCHYCNKNGHWKFECYSFKKDQAEGTVKTKKTDNNIAIVDQQSDLIMVAGGGDVCYAAGEEDWIVDSGASFHVTPDKDFFHTYEEGNFGITKMRNTGTSTIKVIGNVMEG</sequence>
<name>A0AAV3QXG1_LITER</name>
<dbReference type="InterPro" id="IPR036875">
    <property type="entry name" value="Znf_CCHC_sf"/>
</dbReference>
<dbReference type="PANTHER" id="PTHR47481">
    <property type="match status" value="1"/>
</dbReference>
<proteinExistence type="predicted"/>
<dbReference type="Pfam" id="PF22936">
    <property type="entry name" value="Pol_BBD"/>
    <property type="match status" value="1"/>
</dbReference>
<dbReference type="Proteomes" id="UP001454036">
    <property type="component" value="Unassembled WGS sequence"/>
</dbReference>
<feature type="domain" description="Retrovirus-related Pol polyprotein from transposon TNT 1-94-like beta-barrel" evidence="1">
    <location>
        <begin position="287"/>
        <end position="331"/>
    </location>
</feature>
<dbReference type="EMBL" id="BAABME010023091">
    <property type="protein sequence ID" value="GAA0167298.1"/>
    <property type="molecule type" value="Genomic_DNA"/>
</dbReference>
<dbReference type="Pfam" id="PF14223">
    <property type="entry name" value="Retrotran_gag_2"/>
    <property type="match status" value="1"/>
</dbReference>
<evidence type="ECO:0000259" key="1">
    <source>
        <dbReference type="Pfam" id="PF22936"/>
    </source>
</evidence>
<keyword evidence="3" id="KW-1185">Reference proteome</keyword>
<comment type="caution">
    <text evidence="2">The sequence shown here is derived from an EMBL/GenBank/DDBJ whole genome shotgun (WGS) entry which is preliminary data.</text>
</comment>
<evidence type="ECO:0000313" key="2">
    <source>
        <dbReference type="EMBL" id="GAA0167298.1"/>
    </source>
</evidence>